<protein>
    <submittedName>
        <fullName evidence="3">Uncharacterized protein</fullName>
    </submittedName>
</protein>
<evidence type="ECO:0000256" key="1">
    <source>
        <dbReference type="SAM" id="MobiDB-lite"/>
    </source>
</evidence>
<sequence>MGIRKAIISLVLTMLIAGQSAAGAIAADERMVTPIMARASTKTNNLLIHGNRGGSAAGANEEKGLIPPRGYFHPPTMPPCLRNRKAC</sequence>
<keyword evidence="4" id="KW-1185">Reference proteome</keyword>
<evidence type="ECO:0000313" key="3">
    <source>
        <dbReference type="EMBL" id="CAL5052893.1"/>
    </source>
</evidence>
<reference evidence="4" key="1">
    <citation type="submission" date="2024-06" db="EMBL/GenBank/DDBJ databases">
        <authorList>
            <person name="Ryan C."/>
        </authorList>
    </citation>
    <scope>NUCLEOTIDE SEQUENCE [LARGE SCALE GENOMIC DNA]</scope>
</reference>
<gene>
    <name evidence="3" type="ORF">URODEC1_LOCUS92951</name>
</gene>
<accession>A0ABC9E8H0</accession>
<dbReference type="EMBL" id="OZ075146">
    <property type="protein sequence ID" value="CAL5052893.1"/>
    <property type="molecule type" value="Genomic_DNA"/>
</dbReference>
<reference evidence="3 4" key="2">
    <citation type="submission" date="2024-10" db="EMBL/GenBank/DDBJ databases">
        <authorList>
            <person name="Ryan C."/>
        </authorList>
    </citation>
    <scope>NUCLEOTIDE SEQUENCE [LARGE SCALE GENOMIC DNA]</scope>
</reference>
<name>A0ABC9E8H0_9POAL</name>
<evidence type="ECO:0000256" key="2">
    <source>
        <dbReference type="SAM" id="SignalP"/>
    </source>
</evidence>
<feature type="chain" id="PRO_5044821225" evidence="2">
    <location>
        <begin position="27"/>
        <end position="87"/>
    </location>
</feature>
<dbReference type="Proteomes" id="UP001497457">
    <property type="component" value="Chromosome 36b"/>
</dbReference>
<organism evidence="3 4">
    <name type="scientific">Urochloa decumbens</name>
    <dbReference type="NCBI Taxonomy" id="240449"/>
    <lineage>
        <taxon>Eukaryota</taxon>
        <taxon>Viridiplantae</taxon>
        <taxon>Streptophyta</taxon>
        <taxon>Embryophyta</taxon>
        <taxon>Tracheophyta</taxon>
        <taxon>Spermatophyta</taxon>
        <taxon>Magnoliopsida</taxon>
        <taxon>Liliopsida</taxon>
        <taxon>Poales</taxon>
        <taxon>Poaceae</taxon>
        <taxon>PACMAD clade</taxon>
        <taxon>Panicoideae</taxon>
        <taxon>Panicodae</taxon>
        <taxon>Paniceae</taxon>
        <taxon>Melinidinae</taxon>
        <taxon>Urochloa</taxon>
    </lineage>
</organism>
<dbReference type="AlphaFoldDB" id="A0ABC9E8H0"/>
<feature type="region of interest" description="Disordered" evidence="1">
    <location>
        <begin position="53"/>
        <end position="72"/>
    </location>
</feature>
<keyword evidence="2" id="KW-0732">Signal</keyword>
<feature type="signal peptide" evidence="2">
    <location>
        <begin position="1"/>
        <end position="26"/>
    </location>
</feature>
<evidence type="ECO:0000313" key="4">
    <source>
        <dbReference type="Proteomes" id="UP001497457"/>
    </source>
</evidence>
<proteinExistence type="predicted"/>